<dbReference type="PROSITE" id="PS51257">
    <property type="entry name" value="PROKAR_LIPOPROTEIN"/>
    <property type="match status" value="1"/>
</dbReference>
<dbReference type="GO" id="GO:0016758">
    <property type="term" value="F:hexosyltransferase activity"/>
    <property type="evidence" value="ECO:0007669"/>
    <property type="project" value="UniProtKB-ARBA"/>
</dbReference>
<feature type="compositionally biased region" description="Polar residues" evidence="4">
    <location>
        <begin position="811"/>
        <end position="832"/>
    </location>
</feature>
<dbReference type="OrthoDB" id="17040at2759"/>
<keyword evidence="3" id="KW-0325">Glycoprotein</keyword>
<evidence type="ECO:0000256" key="2">
    <source>
        <dbReference type="ARBA" id="ARBA00023157"/>
    </source>
</evidence>
<gene>
    <name evidence="10" type="ORF">A3770_07p47440</name>
</gene>
<evidence type="ECO:0000313" key="10">
    <source>
        <dbReference type="EMBL" id="QDZ22226.1"/>
    </source>
</evidence>
<protein>
    <submittedName>
        <fullName evidence="10">Glycosyltransferase</fullName>
    </submittedName>
</protein>
<dbReference type="AlphaFoldDB" id="A0A5B8MNX9"/>
<reference evidence="10 11" key="1">
    <citation type="submission" date="2018-07" db="EMBL/GenBank/DDBJ databases">
        <title>The complete nuclear genome of the prasinophyte Chloropicon primus (CCMP1205).</title>
        <authorList>
            <person name="Pombert J.-F."/>
            <person name="Otis C."/>
            <person name="Turmel M."/>
            <person name="Lemieux C."/>
        </authorList>
    </citation>
    <scope>NUCLEOTIDE SEQUENCE [LARGE SCALE GENOMIC DNA]</scope>
    <source>
        <strain evidence="10 11">CCMP1205</strain>
    </source>
</reference>
<dbReference type="SUPFAM" id="SSF53756">
    <property type="entry name" value="UDP-Glycosyltransferase/glycogen phosphorylase"/>
    <property type="match status" value="1"/>
</dbReference>
<feature type="domain" description="Glycosyltransferase 2-like" evidence="7">
    <location>
        <begin position="536"/>
        <end position="668"/>
    </location>
</feature>
<keyword evidence="11" id="KW-1185">Reference proteome</keyword>
<feature type="chain" id="PRO_5022886853" evidence="5">
    <location>
        <begin position="39"/>
        <end position="832"/>
    </location>
</feature>
<feature type="signal peptide" evidence="5">
    <location>
        <begin position="1"/>
        <end position="38"/>
    </location>
</feature>
<dbReference type="InterPro" id="IPR028098">
    <property type="entry name" value="Glyco_trans_4-like_N"/>
</dbReference>
<dbReference type="Proteomes" id="UP000316726">
    <property type="component" value="Chromosome 7"/>
</dbReference>
<dbReference type="Gene3D" id="3.90.550.10">
    <property type="entry name" value="Spore Coat Polysaccharide Biosynthesis Protein SpsA, Chain A"/>
    <property type="match status" value="1"/>
</dbReference>
<feature type="domain" description="Tenascin EGF-like" evidence="9">
    <location>
        <begin position="51"/>
        <end position="75"/>
    </location>
</feature>
<dbReference type="Pfam" id="PF00535">
    <property type="entry name" value="Glycos_transf_2"/>
    <property type="match status" value="1"/>
</dbReference>
<dbReference type="EMBL" id="CP031040">
    <property type="protein sequence ID" value="QDZ22226.1"/>
    <property type="molecule type" value="Genomic_DNA"/>
</dbReference>
<dbReference type="PANTHER" id="PTHR22916">
    <property type="entry name" value="GLYCOSYLTRANSFERASE"/>
    <property type="match status" value="1"/>
</dbReference>
<evidence type="ECO:0000259" key="7">
    <source>
        <dbReference type="Pfam" id="PF00535"/>
    </source>
</evidence>
<dbReference type="CDD" id="cd00761">
    <property type="entry name" value="Glyco_tranf_GTA_type"/>
    <property type="match status" value="1"/>
</dbReference>
<dbReference type="CDD" id="cd03801">
    <property type="entry name" value="GT4_PimA-like"/>
    <property type="match status" value="1"/>
</dbReference>
<feature type="domain" description="Glycosyltransferase subfamily 4-like N-terminal" evidence="8">
    <location>
        <begin position="126"/>
        <end position="286"/>
    </location>
</feature>
<dbReference type="Pfam" id="PF13439">
    <property type="entry name" value="Glyco_transf_4"/>
    <property type="match status" value="1"/>
</dbReference>
<sequence length="832" mass="92606">MVWCLKFGGCGRGRRSPSNWMVISSLLVLVLSAACVTAGEEGDGKPSCLNNCSGRGRCLNGICICEGEYAGEDCSKIIDRNVPDTFPSMTDAVSGWEEGRGPSPAGTESLKICIVTTEIAGPVSNGGIGTAYTTLAKALAGTGHQVTVLFTKGTISMFGPFEDHVKAYNKLNITLVGLHRTGQKYIPRHLQASYEVYRYMLSHEFDVVHLHDYEGAGYYSLIGKDQGKPELLTKMFVIGLHGPNLWAKSVGNMEQIDKIDDLEMDFMERRCVKLSDVVISPSQYLLGWMGSEGWPINKRSLCQPNLLPYQEDKYDNEKRGVLRAVTPIRELVFFGRLETRKGIVTFCDAVDHILENAKELGVVVGKGGLEKLIFLGRSALVDGVYGMHYVQKRAQKWNIPWKVISRMNSTEALGFLGQGERLAVMPSRIENSPYTIYECAHARIPFVATDVGGIPDLVHKDDHGLALFEPTKDALVAKLVQVLRGGIRPARPSIDAEENERVWLKWHQSLAKEHRQTLRALQTRPVESEEDLPFVSVIMTHFNRGKLVAQAIESVELQDYPRSRYELIVMDDGSTDEQAKRDLKTYEAEFDKRGWKIVWGENCYLGCARNKAVGYAKGKYILFMDDDNVAKPHEVRTFVRAMESSNADVLTSFVDFFWGMDRPVPKRRGDRASYIFLGGSPDVGAFKNCYGDANCFVRVSSFKDIGGYTEDYGIGFEDWEMYANASLRGFKVDVLPDAVYHYRFTPNSMQKTTDFFKNRRRSLRPYLNSLPRELHDTLLGAVFPRNADGSIAAPTGLAAQGTSRFFGATKSDGTPLSSGSGSAQSNLLKDEL</sequence>
<feature type="region of interest" description="Disordered" evidence="4">
    <location>
        <begin position="809"/>
        <end position="832"/>
    </location>
</feature>
<keyword evidence="5" id="KW-0732">Signal</keyword>
<feature type="domain" description="Glycosyl transferase family 1" evidence="6">
    <location>
        <begin position="329"/>
        <end position="493"/>
    </location>
</feature>
<dbReference type="SUPFAM" id="SSF53448">
    <property type="entry name" value="Nucleotide-diphospho-sugar transferases"/>
    <property type="match status" value="1"/>
</dbReference>
<evidence type="ECO:0000259" key="6">
    <source>
        <dbReference type="Pfam" id="PF00534"/>
    </source>
</evidence>
<dbReference type="Gene3D" id="2.10.25.10">
    <property type="entry name" value="Laminin"/>
    <property type="match status" value="1"/>
</dbReference>
<dbReference type="InterPro" id="IPR029044">
    <property type="entry name" value="Nucleotide-diphossugar_trans"/>
</dbReference>
<evidence type="ECO:0000256" key="1">
    <source>
        <dbReference type="ARBA" id="ARBA00022676"/>
    </source>
</evidence>
<dbReference type="FunFam" id="2.10.25.10:FF:000001">
    <property type="entry name" value="Tenascin C"/>
    <property type="match status" value="1"/>
</dbReference>
<dbReference type="InterPro" id="IPR001296">
    <property type="entry name" value="Glyco_trans_1"/>
</dbReference>
<dbReference type="Gene3D" id="3.40.50.2000">
    <property type="entry name" value="Glycogen Phosphorylase B"/>
    <property type="match status" value="2"/>
</dbReference>
<accession>A0A5B8MNX9</accession>
<keyword evidence="1" id="KW-0328">Glycosyltransferase</keyword>
<dbReference type="PANTHER" id="PTHR22916:SF3">
    <property type="entry name" value="UDP-GLCNAC:BETAGAL BETA-1,3-N-ACETYLGLUCOSAMINYLTRANSFERASE-LIKE PROTEIN 1"/>
    <property type="match status" value="1"/>
</dbReference>
<dbReference type="InterPro" id="IPR041161">
    <property type="entry name" value="EGF_Tenascin"/>
</dbReference>
<organism evidence="10 11">
    <name type="scientific">Chloropicon primus</name>
    <dbReference type="NCBI Taxonomy" id="1764295"/>
    <lineage>
        <taxon>Eukaryota</taxon>
        <taxon>Viridiplantae</taxon>
        <taxon>Chlorophyta</taxon>
        <taxon>Chloropicophyceae</taxon>
        <taxon>Chloropicales</taxon>
        <taxon>Chloropicaceae</taxon>
        <taxon>Chloropicon</taxon>
    </lineage>
</organism>
<proteinExistence type="predicted"/>
<evidence type="ECO:0000256" key="4">
    <source>
        <dbReference type="SAM" id="MobiDB-lite"/>
    </source>
</evidence>
<evidence type="ECO:0000313" key="11">
    <source>
        <dbReference type="Proteomes" id="UP000316726"/>
    </source>
</evidence>
<evidence type="ECO:0000256" key="3">
    <source>
        <dbReference type="ARBA" id="ARBA00023180"/>
    </source>
</evidence>
<evidence type="ECO:0000256" key="5">
    <source>
        <dbReference type="SAM" id="SignalP"/>
    </source>
</evidence>
<evidence type="ECO:0000259" key="9">
    <source>
        <dbReference type="Pfam" id="PF18720"/>
    </source>
</evidence>
<dbReference type="InterPro" id="IPR001173">
    <property type="entry name" value="Glyco_trans_2-like"/>
</dbReference>
<evidence type="ECO:0000259" key="8">
    <source>
        <dbReference type="Pfam" id="PF13439"/>
    </source>
</evidence>
<dbReference type="STRING" id="1764295.A0A5B8MNX9"/>
<keyword evidence="10" id="KW-0808">Transferase</keyword>
<dbReference type="Pfam" id="PF18720">
    <property type="entry name" value="EGF_Tenascin"/>
    <property type="match status" value="1"/>
</dbReference>
<keyword evidence="2" id="KW-1015">Disulfide bond</keyword>
<name>A0A5B8MNX9_9CHLO</name>
<dbReference type="Pfam" id="PF00534">
    <property type="entry name" value="Glycos_transf_1"/>
    <property type="match status" value="1"/>
</dbReference>